<feature type="transmembrane region" description="Helical" evidence="7">
    <location>
        <begin position="178"/>
        <end position="202"/>
    </location>
</feature>
<feature type="transmembrane region" description="Helical" evidence="7">
    <location>
        <begin position="283"/>
        <end position="304"/>
    </location>
</feature>
<dbReference type="Pfam" id="PF00528">
    <property type="entry name" value="BPD_transp_1"/>
    <property type="match status" value="1"/>
</dbReference>
<feature type="domain" description="ABC transmembrane type-1" evidence="8">
    <location>
        <begin position="89"/>
        <end position="304"/>
    </location>
</feature>
<evidence type="ECO:0000256" key="3">
    <source>
        <dbReference type="ARBA" id="ARBA00022475"/>
    </source>
</evidence>
<dbReference type="PROSITE" id="PS50928">
    <property type="entry name" value="ABC_TM1"/>
    <property type="match status" value="1"/>
</dbReference>
<proteinExistence type="inferred from homology"/>
<evidence type="ECO:0000256" key="2">
    <source>
        <dbReference type="ARBA" id="ARBA00022448"/>
    </source>
</evidence>
<dbReference type="InterPro" id="IPR051393">
    <property type="entry name" value="ABC_transporter_permease"/>
</dbReference>
<keyword evidence="5 7" id="KW-1133">Transmembrane helix</keyword>
<evidence type="ECO:0000313" key="10">
    <source>
        <dbReference type="Proteomes" id="UP001059252"/>
    </source>
</evidence>
<evidence type="ECO:0000256" key="1">
    <source>
        <dbReference type="ARBA" id="ARBA00004651"/>
    </source>
</evidence>
<evidence type="ECO:0000256" key="7">
    <source>
        <dbReference type="RuleBase" id="RU363032"/>
    </source>
</evidence>
<dbReference type="PANTHER" id="PTHR30193:SF37">
    <property type="entry name" value="INNER MEMBRANE ABC TRANSPORTER PERMEASE PROTEIN YCJO"/>
    <property type="match status" value="1"/>
</dbReference>
<dbReference type="EMBL" id="CP102734">
    <property type="protein sequence ID" value="UVD81723.1"/>
    <property type="molecule type" value="Genomic_DNA"/>
</dbReference>
<comment type="subcellular location">
    <subcellularLocation>
        <location evidence="1 7">Cell membrane</location>
        <topology evidence="1 7">Multi-pass membrane protein</topology>
    </subcellularLocation>
</comment>
<dbReference type="InterPro" id="IPR000515">
    <property type="entry name" value="MetI-like"/>
</dbReference>
<keyword evidence="2 7" id="KW-0813">Transport</keyword>
<keyword evidence="4 7" id="KW-0812">Transmembrane</keyword>
<feature type="transmembrane region" description="Helical" evidence="7">
    <location>
        <begin position="130"/>
        <end position="149"/>
    </location>
</feature>
<dbReference type="SUPFAM" id="SSF161098">
    <property type="entry name" value="MetI-like"/>
    <property type="match status" value="1"/>
</dbReference>
<evidence type="ECO:0000256" key="6">
    <source>
        <dbReference type="ARBA" id="ARBA00023136"/>
    </source>
</evidence>
<protein>
    <submittedName>
        <fullName evidence="9">Sugar ABC transporter permease</fullName>
    </submittedName>
</protein>
<dbReference type="RefSeq" id="WP_258210897.1">
    <property type="nucleotide sequence ID" value="NZ_CP102734.1"/>
</dbReference>
<evidence type="ECO:0000259" key="8">
    <source>
        <dbReference type="PROSITE" id="PS50928"/>
    </source>
</evidence>
<keyword evidence="3" id="KW-1003">Cell membrane</keyword>
<keyword evidence="10" id="KW-1185">Reference proteome</keyword>
<evidence type="ECO:0000256" key="4">
    <source>
        <dbReference type="ARBA" id="ARBA00022692"/>
    </source>
</evidence>
<sequence length="334" mass="37484">MLNNFLLKRKLKTKNLELSYLHKRIAFWKPLLFLLPSLAIIILFSIIPFIMAFQKSFLFETDSEIAQSETFGFEAFRYVLEDNTFLIGLRNSLLYGLLSLPITLVISILISSAIAHLYNKLARGFWQTVFFLPYVTNGVAIAASFVYFFDSQMGIVNELTGVKNLWLDSSDPWSMNPFIVILTNGVWSSLAFQVVLLTTAMLSVDKTLYKAASIDGASRLKQFFRITLPTIKGTLNLIITLGIIGGIRVFPIAIFQSDVAKAIQNGGATLMIYIYDQIGNSQYAIAGAATIFLFLIGVSFSFMMKSGIKLIINLSTRMGEKRVHNKVKNSKIYK</sequence>
<dbReference type="PANTHER" id="PTHR30193">
    <property type="entry name" value="ABC TRANSPORTER PERMEASE PROTEIN"/>
    <property type="match status" value="1"/>
</dbReference>
<gene>
    <name evidence="9" type="ORF">NV226_00160</name>
</gene>
<dbReference type="Proteomes" id="UP001059252">
    <property type="component" value="Chromosome"/>
</dbReference>
<feature type="transmembrane region" description="Helical" evidence="7">
    <location>
        <begin position="93"/>
        <end position="118"/>
    </location>
</feature>
<feature type="transmembrane region" description="Helical" evidence="7">
    <location>
        <begin position="223"/>
        <end position="247"/>
    </location>
</feature>
<name>A0ABY5R8B3_9MOLU</name>
<dbReference type="CDD" id="cd06261">
    <property type="entry name" value="TM_PBP2"/>
    <property type="match status" value="1"/>
</dbReference>
<evidence type="ECO:0000313" key="9">
    <source>
        <dbReference type="EMBL" id="UVD81723.1"/>
    </source>
</evidence>
<comment type="similarity">
    <text evidence="7">Belongs to the binding-protein-dependent transport system permease family.</text>
</comment>
<keyword evidence="6 7" id="KW-0472">Membrane</keyword>
<organism evidence="9 10">
    <name type="scientific">Mycoplasma iguanae</name>
    <dbReference type="NCBI Taxonomy" id="292461"/>
    <lineage>
        <taxon>Bacteria</taxon>
        <taxon>Bacillati</taxon>
        <taxon>Mycoplasmatota</taxon>
        <taxon>Mollicutes</taxon>
        <taxon>Mycoplasmataceae</taxon>
        <taxon>Mycoplasma</taxon>
    </lineage>
</organism>
<dbReference type="Gene3D" id="1.10.3720.10">
    <property type="entry name" value="MetI-like"/>
    <property type="match status" value="1"/>
</dbReference>
<evidence type="ECO:0000256" key="5">
    <source>
        <dbReference type="ARBA" id="ARBA00022989"/>
    </source>
</evidence>
<feature type="transmembrane region" description="Helical" evidence="7">
    <location>
        <begin position="31"/>
        <end position="53"/>
    </location>
</feature>
<dbReference type="InterPro" id="IPR035906">
    <property type="entry name" value="MetI-like_sf"/>
</dbReference>
<accession>A0ABY5R8B3</accession>
<reference evidence="9" key="1">
    <citation type="submission" date="2022-08" db="EMBL/GenBank/DDBJ databases">
        <title>Complete genome of Mycoplasma iguanae type strain 2327.</title>
        <authorList>
            <person name="Spergser J."/>
        </authorList>
    </citation>
    <scope>NUCLEOTIDE SEQUENCE</scope>
    <source>
        <strain evidence="9">2327</strain>
    </source>
</reference>